<comment type="caution">
    <text evidence="2">The sequence shown here is derived from an EMBL/GenBank/DDBJ whole genome shotgun (WGS) entry which is preliminary data.</text>
</comment>
<name>A0ABV2QKD3_9MICO</name>
<reference evidence="2 3" key="1">
    <citation type="submission" date="2024-06" db="EMBL/GenBank/DDBJ databases">
        <title>Sorghum-associated microbial communities from plants grown in Nebraska, USA.</title>
        <authorList>
            <person name="Schachtman D."/>
        </authorList>
    </citation>
    <scope>NUCLEOTIDE SEQUENCE [LARGE SCALE GENOMIC DNA]</scope>
    <source>
        <strain evidence="2 3">2857</strain>
    </source>
</reference>
<feature type="transmembrane region" description="Helical" evidence="1">
    <location>
        <begin position="23"/>
        <end position="52"/>
    </location>
</feature>
<evidence type="ECO:0000313" key="2">
    <source>
        <dbReference type="EMBL" id="MET4580977.1"/>
    </source>
</evidence>
<dbReference type="Proteomes" id="UP001549257">
    <property type="component" value="Unassembled WGS sequence"/>
</dbReference>
<organism evidence="2 3">
    <name type="scientific">Conyzicola nivalis</name>
    <dbReference type="NCBI Taxonomy" id="1477021"/>
    <lineage>
        <taxon>Bacteria</taxon>
        <taxon>Bacillati</taxon>
        <taxon>Actinomycetota</taxon>
        <taxon>Actinomycetes</taxon>
        <taxon>Micrococcales</taxon>
        <taxon>Microbacteriaceae</taxon>
        <taxon>Conyzicola</taxon>
    </lineage>
</organism>
<keyword evidence="1" id="KW-0812">Transmembrane</keyword>
<dbReference type="RefSeq" id="WP_354023179.1">
    <property type="nucleotide sequence ID" value="NZ_JBEPSJ010000001.1"/>
</dbReference>
<keyword evidence="3" id="KW-1185">Reference proteome</keyword>
<evidence type="ECO:0000256" key="1">
    <source>
        <dbReference type="SAM" id="Phobius"/>
    </source>
</evidence>
<keyword evidence="1" id="KW-1133">Transmembrane helix</keyword>
<keyword evidence="1" id="KW-0472">Membrane</keyword>
<evidence type="ECO:0000313" key="3">
    <source>
        <dbReference type="Proteomes" id="UP001549257"/>
    </source>
</evidence>
<sequence length="89" mass="9126">MSSDDERFPVMATAESQPERRRLMGVVVILIGLLGLAPGFGVFAAVAAIACGGFAMQGDGMSRLLGAIATVLGAAAILIVALPFVLAWH</sequence>
<feature type="transmembrane region" description="Helical" evidence="1">
    <location>
        <begin position="64"/>
        <end position="88"/>
    </location>
</feature>
<accession>A0ABV2QKD3</accession>
<proteinExistence type="predicted"/>
<dbReference type="EMBL" id="JBEPSJ010000001">
    <property type="protein sequence ID" value="MET4580977.1"/>
    <property type="molecule type" value="Genomic_DNA"/>
</dbReference>
<protein>
    <submittedName>
        <fullName evidence="2">Uncharacterized membrane protein YidH (DUF202 family)</fullName>
    </submittedName>
</protein>
<gene>
    <name evidence="2" type="ORF">ABIE21_000467</name>
</gene>